<name>A0ABV0UQX6_9TELE</name>
<accession>A0ABV0UQX6</accession>
<dbReference type="EMBL" id="JAHRIQ010077393">
    <property type="protein sequence ID" value="MEQ2246308.1"/>
    <property type="molecule type" value="Genomic_DNA"/>
</dbReference>
<sequence>MASASMWGEAIVANHQPHMDYKDTSKQFEVRHSTKIKIIPKRKTFKKVSNPPGSGYSRKYIRTSLPLSEKLPKTQELLLRLSKPQIQWLAKVLGPLELVNLLPHFRLQT</sequence>
<protein>
    <submittedName>
        <fullName evidence="1">Uncharacterized protein</fullName>
    </submittedName>
</protein>
<organism evidence="1 2">
    <name type="scientific">Ilyodon furcidens</name>
    <name type="common">goldbreast splitfin</name>
    <dbReference type="NCBI Taxonomy" id="33524"/>
    <lineage>
        <taxon>Eukaryota</taxon>
        <taxon>Metazoa</taxon>
        <taxon>Chordata</taxon>
        <taxon>Craniata</taxon>
        <taxon>Vertebrata</taxon>
        <taxon>Euteleostomi</taxon>
        <taxon>Actinopterygii</taxon>
        <taxon>Neopterygii</taxon>
        <taxon>Teleostei</taxon>
        <taxon>Neoteleostei</taxon>
        <taxon>Acanthomorphata</taxon>
        <taxon>Ovalentaria</taxon>
        <taxon>Atherinomorphae</taxon>
        <taxon>Cyprinodontiformes</taxon>
        <taxon>Goodeidae</taxon>
        <taxon>Ilyodon</taxon>
    </lineage>
</organism>
<evidence type="ECO:0000313" key="1">
    <source>
        <dbReference type="EMBL" id="MEQ2246308.1"/>
    </source>
</evidence>
<evidence type="ECO:0000313" key="2">
    <source>
        <dbReference type="Proteomes" id="UP001482620"/>
    </source>
</evidence>
<keyword evidence="2" id="KW-1185">Reference proteome</keyword>
<gene>
    <name evidence="1" type="ORF">ILYODFUR_037025</name>
</gene>
<proteinExistence type="predicted"/>
<reference evidence="1 2" key="1">
    <citation type="submission" date="2021-06" db="EMBL/GenBank/DDBJ databases">
        <authorList>
            <person name="Palmer J.M."/>
        </authorList>
    </citation>
    <scope>NUCLEOTIDE SEQUENCE [LARGE SCALE GENOMIC DNA]</scope>
    <source>
        <strain evidence="2">if_2019</strain>
        <tissue evidence="1">Muscle</tissue>
    </source>
</reference>
<comment type="caution">
    <text evidence="1">The sequence shown here is derived from an EMBL/GenBank/DDBJ whole genome shotgun (WGS) entry which is preliminary data.</text>
</comment>
<dbReference type="Proteomes" id="UP001482620">
    <property type="component" value="Unassembled WGS sequence"/>
</dbReference>